<dbReference type="AlphaFoldDB" id="A0AA96WL08"/>
<sequence>MLATLAEPRFRQAQKVSFLGGEGVIQSYRPSNGTWTYLVEMFKGPEPAFGRLGQETMVLLYETELNG</sequence>
<reference evidence="1" key="1">
    <citation type="submission" date="2020-05" db="EMBL/GenBank/DDBJ databases">
        <authorList>
            <person name="Zhu T."/>
            <person name="Keshari N."/>
            <person name="Lu X."/>
        </authorList>
    </citation>
    <scope>NUCLEOTIDE SEQUENCE</scope>
    <source>
        <strain evidence="1">NK1-12</strain>
    </source>
</reference>
<name>A0AA96WL08_9CYAN</name>
<gene>
    <name evidence="1" type="ORF">HJG54_32260</name>
</gene>
<proteinExistence type="predicted"/>
<dbReference type="EMBL" id="CP053587">
    <property type="protein sequence ID" value="WNZ27548.1"/>
    <property type="molecule type" value="Genomic_DNA"/>
</dbReference>
<organism evidence="1">
    <name type="scientific">Leptolyngbya sp. NK1-12</name>
    <dbReference type="NCBI Taxonomy" id="2547451"/>
    <lineage>
        <taxon>Bacteria</taxon>
        <taxon>Bacillati</taxon>
        <taxon>Cyanobacteriota</taxon>
        <taxon>Cyanophyceae</taxon>
        <taxon>Leptolyngbyales</taxon>
        <taxon>Leptolyngbyaceae</taxon>
        <taxon>Leptolyngbya group</taxon>
        <taxon>Leptolyngbya</taxon>
    </lineage>
</organism>
<accession>A0AA96WL08</accession>
<evidence type="ECO:0000313" key="1">
    <source>
        <dbReference type="EMBL" id="WNZ27548.1"/>
    </source>
</evidence>
<protein>
    <submittedName>
        <fullName evidence="1">Uncharacterized protein</fullName>
    </submittedName>
</protein>
<dbReference type="RefSeq" id="WP_036011314.1">
    <property type="nucleotide sequence ID" value="NZ_CP053587.1"/>
</dbReference>